<protein>
    <submittedName>
        <fullName evidence="2">Uncharacterized protein</fullName>
    </submittedName>
</protein>
<name>A0ABS3T5E4_9FLAO</name>
<dbReference type="RefSeq" id="WP_208155329.1">
    <property type="nucleotide sequence ID" value="NZ_JAGEVF010000016.1"/>
</dbReference>
<organism evidence="2 3">
    <name type="scientific">Winogradskyella pelagia</name>
    <dbReference type="NCBI Taxonomy" id="2819984"/>
    <lineage>
        <taxon>Bacteria</taxon>
        <taxon>Pseudomonadati</taxon>
        <taxon>Bacteroidota</taxon>
        <taxon>Flavobacteriia</taxon>
        <taxon>Flavobacteriales</taxon>
        <taxon>Flavobacteriaceae</taxon>
        <taxon>Winogradskyella</taxon>
    </lineage>
</organism>
<accession>A0ABS3T5E4</accession>
<keyword evidence="1" id="KW-0812">Transmembrane</keyword>
<evidence type="ECO:0000256" key="1">
    <source>
        <dbReference type="SAM" id="Phobius"/>
    </source>
</evidence>
<dbReference type="Proteomes" id="UP000676776">
    <property type="component" value="Unassembled WGS sequence"/>
</dbReference>
<keyword evidence="1" id="KW-0472">Membrane</keyword>
<dbReference type="EMBL" id="JAGEVF010000016">
    <property type="protein sequence ID" value="MBO3117974.1"/>
    <property type="molecule type" value="Genomic_DNA"/>
</dbReference>
<feature type="transmembrane region" description="Helical" evidence="1">
    <location>
        <begin position="49"/>
        <end position="68"/>
    </location>
</feature>
<sequence length="179" mass="20935">MRDSQIRSSLHYLTYIEHSESLKLAADDNLPRVIELSKTWHLNNNRVKVLGLLSATLLLYALSIELILKARALYIEKERIKSGEIDSYQSFLKQWKGKSNGHDVEKLIEHYKIQISESDKDLIKNFKQHMIWAGRFPYPINNEQTRAMESSGRKTGSINNKHDQIVQAFIDKQKFEMFK</sequence>
<keyword evidence="1" id="KW-1133">Transmembrane helix</keyword>
<proteinExistence type="predicted"/>
<keyword evidence="3" id="KW-1185">Reference proteome</keyword>
<comment type="caution">
    <text evidence="2">The sequence shown here is derived from an EMBL/GenBank/DDBJ whole genome shotgun (WGS) entry which is preliminary data.</text>
</comment>
<gene>
    <name evidence="2" type="ORF">J4050_14550</name>
</gene>
<evidence type="ECO:0000313" key="3">
    <source>
        <dbReference type="Proteomes" id="UP000676776"/>
    </source>
</evidence>
<evidence type="ECO:0000313" key="2">
    <source>
        <dbReference type="EMBL" id="MBO3117974.1"/>
    </source>
</evidence>
<reference evidence="2 3" key="1">
    <citation type="submission" date="2021-03" db="EMBL/GenBank/DDBJ databases">
        <title>Winogradskyella sp. nov., isolated from costal sediment.</title>
        <authorList>
            <person name="Gao C."/>
        </authorList>
    </citation>
    <scope>NUCLEOTIDE SEQUENCE [LARGE SCALE GENOMIC DNA]</scope>
    <source>
        <strain evidence="2 3">DF17</strain>
    </source>
</reference>